<evidence type="ECO:0000313" key="4">
    <source>
        <dbReference type="Proteomes" id="UP000183794"/>
    </source>
</evidence>
<dbReference type="InterPro" id="IPR007446">
    <property type="entry name" value="PilP"/>
</dbReference>
<proteinExistence type="predicted"/>
<reference evidence="2 4" key="1">
    <citation type="submission" date="2016-11" db="EMBL/GenBank/DDBJ databases">
        <authorList>
            <person name="Jaros S."/>
            <person name="Januszkiewicz K."/>
            <person name="Wedrychowicz H."/>
        </authorList>
    </citation>
    <scope>NUCLEOTIDE SEQUENCE [LARGE SCALE GENOMIC DNA]</scope>
    <source>
        <strain evidence="2">NVI 5450</strain>
    </source>
</reference>
<name>A0A090KDT9_9GAMM</name>
<dbReference type="EMBL" id="FPLD01000066">
    <property type="protein sequence ID" value="SGZ01765.1"/>
    <property type="molecule type" value="Genomic_DNA"/>
</dbReference>
<dbReference type="Proteomes" id="UP000183794">
    <property type="component" value="Unassembled WGS sequence"/>
</dbReference>
<accession>A0A090KDT9</accession>
<dbReference type="GeneID" id="61296121"/>
<dbReference type="Gene3D" id="2.30.30.830">
    <property type="match status" value="1"/>
</dbReference>
<evidence type="ECO:0000313" key="2">
    <source>
        <dbReference type="EMBL" id="SGZ01765.1"/>
    </source>
</evidence>
<dbReference type="EMBL" id="FPLJ01000052">
    <property type="protein sequence ID" value="SGY91862.1"/>
    <property type="molecule type" value="Genomic_DNA"/>
</dbReference>
<dbReference type="HOGENOM" id="CLU_109321_1_0_6"/>
<dbReference type="PROSITE" id="PS51257">
    <property type="entry name" value="PROKAR_LIPOPROTEIN"/>
    <property type="match status" value="1"/>
</dbReference>
<reference evidence="1 3" key="2">
    <citation type="submission" date="2016-11" db="EMBL/GenBank/DDBJ databases">
        <authorList>
            <person name="Klemetsen T."/>
        </authorList>
    </citation>
    <scope>NUCLEOTIDE SEQUENCE [LARGE SCALE GENOMIC DNA]</scope>
    <source>
        <strain evidence="1">MT 2528</strain>
    </source>
</reference>
<gene>
    <name evidence="1" type="ORF">MT2528_2264</name>
    <name evidence="2" type="ORF">NVI5450_2464</name>
</gene>
<dbReference type="RefSeq" id="WP_045112072.1">
    <property type="nucleotide sequence ID" value="NZ_CAWQZC010000139.1"/>
</dbReference>
<evidence type="ECO:0000313" key="3">
    <source>
        <dbReference type="Proteomes" id="UP000182660"/>
    </source>
</evidence>
<dbReference type="PATRIC" id="fig|80854.5.peg.4388"/>
<protein>
    <submittedName>
        <fullName evidence="1 2">Type IV pilus biogenesis protein PilP</fullName>
    </submittedName>
</protein>
<sequence length="175" mass="19416">MKRISSLIFLSLTVGGCTADNQDLVDYINEVKARKTIKIENVPDMEGFVALHYSETGARNPFSNPRPESVKAETPFPQDCPQPNFARIKGPLETYSLDNLGMHGTLGSDKHLWGLIRASSGEIFRVSPGDYIGLNHGEILDITKNYIELSELILTGKGCWQVRTTQIPLSNQDHS</sequence>
<dbReference type="Proteomes" id="UP000182660">
    <property type="component" value="Unassembled WGS sequence"/>
</dbReference>
<keyword evidence="3" id="KW-1185">Reference proteome</keyword>
<dbReference type="OrthoDB" id="5296580at2"/>
<dbReference type="PIRSF" id="PIRSF016481">
    <property type="entry name" value="Pilus_assembly_PilP"/>
    <property type="match status" value="1"/>
</dbReference>
<organism evidence="2 4">
    <name type="scientific">Moritella viscosa</name>
    <dbReference type="NCBI Taxonomy" id="80854"/>
    <lineage>
        <taxon>Bacteria</taxon>
        <taxon>Pseudomonadati</taxon>
        <taxon>Pseudomonadota</taxon>
        <taxon>Gammaproteobacteria</taxon>
        <taxon>Alteromonadales</taxon>
        <taxon>Moritellaceae</taxon>
        <taxon>Moritella</taxon>
    </lineage>
</organism>
<evidence type="ECO:0000313" key="1">
    <source>
        <dbReference type="EMBL" id="SGY91862.1"/>
    </source>
</evidence>
<dbReference type="Pfam" id="PF04351">
    <property type="entry name" value="PilP"/>
    <property type="match status" value="1"/>
</dbReference>
<dbReference type="AlphaFoldDB" id="A0A090KDT9"/>
<dbReference type="STRING" id="80854.MVIS_4135"/>
<dbReference type="KEGG" id="mvs:MVIS_4135"/>